<dbReference type="EMBL" id="JABEZX010302213">
    <property type="protein sequence ID" value="MBA0575870.1"/>
    <property type="molecule type" value="Genomic_DNA"/>
</dbReference>
<dbReference type="AlphaFoldDB" id="A0A7J8NG82"/>
<keyword evidence="1" id="KW-0175">Coiled coil</keyword>
<evidence type="ECO:0000256" key="1">
    <source>
        <dbReference type="SAM" id="Coils"/>
    </source>
</evidence>
<keyword evidence="3" id="KW-1185">Reference proteome</keyword>
<protein>
    <submittedName>
        <fullName evidence="2">Uncharacterized protein</fullName>
    </submittedName>
</protein>
<evidence type="ECO:0000313" key="3">
    <source>
        <dbReference type="Proteomes" id="UP000593572"/>
    </source>
</evidence>
<gene>
    <name evidence="2" type="ORF">Golob_007046</name>
</gene>
<name>A0A7J8NG82_9ROSI</name>
<proteinExistence type="predicted"/>
<dbReference type="Proteomes" id="UP000593572">
    <property type="component" value="Unassembled WGS sequence"/>
</dbReference>
<reference evidence="2 3" key="1">
    <citation type="journal article" date="2019" name="Genome Biol. Evol.">
        <title>Insights into the evolution of the New World diploid cottons (Gossypium, subgenus Houzingenia) based on genome sequencing.</title>
        <authorList>
            <person name="Grover C.E."/>
            <person name="Arick M.A. 2nd"/>
            <person name="Thrash A."/>
            <person name="Conover J.L."/>
            <person name="Sanders W.S."/>
            <person name="Peterson D.G."/>
            <person name="Frelichowski J.E."/>
            <person name="Scheffler J.A."/>
            <person name="Scheffler B.E."/>
            <person name="Wendel J.F."/>
        </authorList>
    </citation>
    <scope>NUCLEOTIDE SEQUENCE [LARGE SCALE GENOMIC DNA]</scope>
    <source>
        <strain evidence="2">157</strain>
        <tissue evidence="2">Leaf</tissue>
    </source>
</reference>
<organism evidence="2 3">
    <name type="scientific">Gossypium lobatum</name>
    <dbReference type="NCBI Taxonomy" id="34289"/>
    <lineage>
        <taxon>Eukaryota</taxon>
        <taxon>Viridiplantae</taxon>
        <taxon>Streptophyta</taxon>
        <taxon>Embryophyta</taxon>
        <taxon>Tracheophyta</taxon>
        <taxon>Spermatophyta</taxon>
        <taxon>Magnoliopsida</taxon>
        <taxon>eudicotyledons</taxon>
        <taxon>Gunneridae</taxon>
        <taxon>Pentapetalae</taxon>
        <taxon>rosids</taxon>
        <taxon>malvids</taxon>
        <taxon>Malvales</taxon>
        <taxon>Malvaceae</taxon>
        <taxon>Malvoideae</taxon>
        <taxon>Gossypium</taxon>
    </lineage>
</organism>
<feature type="coiled-coil region" evidence="1">
    <location>
        <begin position="19"/>
        <end position="53"/>
    </location>
</feature>
<accession>A0A7J8NG82</accession>
<evidence type="ECO:0000313" key="2">
    <source>
        <dbReference type="EMBL" id="MBA0575870.1"/>
    </source>
</evidence>
<sequence>MSKEEFEQRWAKKYLKETLSTVEERVGKLEGSMEDVKEAFSGVEDRIANWKEDKLLERNDALEAMMIALKEGTMATTRALSTIIEKLEGELALFRAAVENGVANAVLSKEDVSKPKEFVGTRSVCEVDNFL</sequence>
<comment type="caution">
    <text evidence="2">The sequence shown here is derived from an EMBL/GenBank/DDBJ whole genome shotgun (WGS) entry which is preliminary data.</text>
</comment>